<name>A0A1Y1XAL3_9FUNG</name>
<dbReference type="OrthoDB" id="5277092at2759"/>
<keyword evidence="2" id="KW-1185">Reference proteome</keyword>
<evidence type="ECO:0000313" key="2">
    <source>
        <dbReference type="Proteomes" id="UP000193498"/>
    </source>
</evidence>
<gene>
    <name evidence="1" type="ORF">K493DRAFT_320380</name>
</gene>
<evidence type="ECO:0000313" key="1">
    <source>
        <dbReference type="EMBL" id="ORX82795.1"/>
    </source>
</evidence>
<reference evidence="1 2" key="1">
    <citation type="submission" date="2016-07" db="EMBL/GenBank/DDBJ databases">
        <title>Pervasive Adenine N6-methylation of Active Genes in Fungi.</title>
        <authorList>
            <consortium name="DOE Joint Genome Institute"/>
            <person name="Mondo S.J."/>
            <person name="Dannebaum R.O."/>
            <person name="Kuo R.C."/>
            <person name="Labutti K."/>
            <person name="Haridas S."/>
            <person name="Kuo A."/>
            <person name="Salamov A."/>
            <person name="Ahrendt S.R."/>
            <person name="Lipzen A."/>
            <person name="Sullivan W."/>
            <person name="Andreopoulos W.B."/>
            <person name="Clum A."/>
            <person name="Lindquist E."/>
            <person name="Daum C."/>
            <person name="Ramamoorthy G.K."/>
            <person name="Gryganskyi A."/>
            <person name="Culley D."/>
            <person name="Magnuson J.K."/>
            <person name="James T.Y."/>
            <person name="O'Malley M.A."/>
            <person name="Stajich J.E."/>
            <person name="Spatafora J.W."/>
            <person name="Visel A."/>
            <person name="Grigoriev I.V."/>
        </authorList>
    </citation>
    <scope>NUCLEOTIDE SEQUENCE [LARGE SCALE GENOMIC DNA]</scope>
    <source>
        <strain evidence="1 2">CBS 931.73</strain>
    </source>
</reference>
<dbReference type="AlphaFoldDB" id="A0A1Y1XAL3"/>
<dbReference type="Proteomes" id="UP000193498">
    <property type="component" value="Unassembled WGS sequence"/>
</dbReference>
<protein>
    <submittedName>
        <fullName evidence="1">Uncharacterized protein</fullName>
    </submittedName>
</protein>
<comment type="caution">
    <text evidence="1">The sequence shown here is derived from an EMBL/GenBank/DDBJ whole genome shotgun (WGS) entry which is preliminary data.</text>
</comment>
<accession>A0A1Y1XAL3</accession>
<organism evidence="1 2">
    <name type="scientific">Basidiobolus meristosporus CBS 931.73</name>
    <dbReference type="NCBI Taxonomy" id="1314790"/>
    <lineage>
        <taxon>Eukaryota</taxon>
        <taxon>Fungi</taxon>
        <taxon>Fungi incertae sedis</taxon>
        <taxon>Zoopagomycota</taxon>
        <taxon>Entomophthoromycotina</taxon>
        <taxon>Basidiobolomycetes</taxon>
        <taxon>Basidiobolales</taxon>
        <taxon>Basidiobolaceae</taxon>
        <taxon>Basidiobolus</taxon>
    </lineage>
</organism>
<dbReference type="EMBL" id="MCFE01000659">
    <property type="protein sequence ID" value="ORX82795.1"/>
    <property type="molecule type" value="Genomic_DNA"/>
</dbReference>
<proteinExistence type="predicted"/>
<dbReference type="InParanoid" id="A0A1Y1XAL3"/>
<sequence>MSQEHKQPPSEEERLVQFVEANKSAEYILDAHNNTMCRTTPEGQLKCIQLNLEQKEMFSLIQKLDFFCQLSSDPNKTHMICQKF</sequence>